<protein>
    <recommendedName>
        <fullName evidence="4">General stress protein</fullName>
    </recommendedName>
</protein>
<dbReference type="EMBL" id="JBHSMA010000001">
    <property type="protein sequence ID" value="MFC5408227.1"/>
    <property type="molecule type" value="Genomic_DNA"/>
</dbReference>
<gene>
    <name evidence="2" type="ORF">ACFPMF_02825</name>
</gene>
<keyword evidence="3" id="KW-1185">Reference proteome</keyword>
<sequence length="57" mass="5783">MADKDLKEYEDLLNGGQKGAKQNNGPQHGATGGRRGTSKTNSSKGSHSGGTKGGHSS</sequence>
<evidence type="ECO:0008006" key="4">
    <source>
        <dbReference type="Google" id="ProtNLM"/>
    </source>
</evidence>
<feature type="compositionally biased region" description="Gly residues" evidence="1">
    <location>
        <begin position="47"/>
        <end position="57"/>
    </location>
</feature>
<dbReference type="RefSeq" id="WP_379840912.1">
    <property type="nucleotide sequence ID" value="NZ_JBHSMA010000001.1"/>
</dbReference>
<feature type="compositionally biased region" description="Basic and acidic residues" evidence="1">
    <location>
        <begin position="1"/>
        <end position="10"/>
    </location>
</feature>
<accession>A0ABW0I6T4</accession>
<name>A0ABW0I6T4_9BACT</name>
<evidence type="ECO:0000313" key="3">
    <source>
        <dbReference type="Proteomes" id="UP001596106"/>
    </source>
</evidence>
<feature type="region of interest" description="Disordered" evidence="1">
    <location>
        <begin position="1"/>
        <end position="57"/>
    </location>
</feature>
<evidence type="ECO:0000313" key="2">
    <source>
        <dbReference type="EMBL" id="MFC5408227.1"/>
    </source>
</evidence>
<dbReference type="Proteomes" id="UP001596106">
    <property type="component" value="Unassembled WGS sequence"/>
</dbReference>
<reference evidence="3" key="1">
    <citation type="journal article" date="2019" name="Int. J. Syst. Evol. Microbiol.">
        <title>The Global Catalogue of Microorganisms (GCM) 10K type strain sequencing project: providing services to taxonomists for standard genome sequencing and annotation.</title>
        <authorList>
            <consortium name="The Broad Institute Genomics Platform"/>
            <consortium name="The Broad Institute Genome Sequencing Center for Infectious Disease"/>
            <person name="Wu L."/>
            <person name="Ma J."/>
        </authorList>
    </citation>
    <scope>NUCLEOTIDE SEQUENCE [LARGE SCALE GENOMIC DNA]</scope>
    <source>
        <strain evidence="3">CCUG 55250</strain>
    </source>
</reference>
<proteinExistence type="predicted"/>
<evidence type="ECO:0000256" key="1">
    <source>
        <dbReference type="SAM" id="MobiDB-lite"/>
    </source>
</evidence>
<organism evidence="2 3">
    <name type="scientific">Larkinella bovis</name>
    <dbReference type="NCBI Taxonomy" id="683041"/>
    <lineage>
        <taxon>Bacteria</taxon>
        <taxon>Pseudomonadati</taxon>
        <taxon>Bacteroidota</taxon>
        <taxon>Cytophagia</taxon>
        <taxon>Cytophagales</taxon>
        <taxon>Spirosomataceae</taxon>
        <taxon>Larkinella</taxon>
    </lineage>
</organism>
<comment type="caution">
    <text evidence="2">The sequence shown here is derived from an EMBL/GenBank/DDBJ whole genome shotgun (WGS) entry which is preliminary data.</text>
</comment>